<name>A0A6J5L6C4_9CAUD</name>
<feature type="region of interest" description="Disordered" evidence="2">
    <location>
        <begin position="953"/>
        <end position="977"/>
    </location>
</feature>
<feature type="coiled-coil region" evidence="1">
    <location>
        <begin position="1282"/>
        <end position="1309"/>
    </location>
</feature>
<reference evidence="3" key="1">
    <citation type="submission" date="2020-04" db="EMBL/GenBank/DDBJ databases">
        <authorList>
            <person name="Chiriac C."/>
            <person name="Salcher M."/>
            <person name="Ghai R."/>
            <person name="Kavagutti S V."/>
        </authorList>
    </citation>
    <scope>NUCLEOTIDE SEQUENCE</scope>
</reference>
<protein>
    <submittedName>
        <fullName evidence="3">Uncharacterized protein</fullName>
    </submittedName>
</protein>
<proteinExistence type="predicted"/>
<dbReference type="EMBL" id="LR796235">
    <property type="protein sequence ID" value="CAB4129595.1"/>
    <property type="molecule type" value="Genomic_DNA"/>
</dbReference>
<gene>
    <name evidence="3" type="ORF">UFOVP117_37</name>
</gene>
<feature type="compositionally biased region" description="Low complexity" evidence="2">
    <location>
        <begin position="958"/>
        <end position="972"/>
    </location>
</feature>
<evidence type="ECO:0000256" key="1">
    <source>
        <dbReference type="SAM" id="Coils"/>
    </source>
</evidence>
<organism evidence="3">
    <name type="scientific">uncultured Caudovirales phage</name>
    <dbReference type="NCBI Taxonomy" id="2100421"/>
    <lineage>
        <taxon>Viruses</taxon>
        <taxon>Duplodnaviria</taxon>
        <taxon>Heunggongvirae</taxon>
        <taxon>Uroviricota</taxon>
        <taxon>Caudoviricetes</taxon>
        <taxon>Peduoviridae</taxon>
        <taxon>Maltschvirus</taxon>
        <taxon>Maltschvirus maltsch</taxon>
    </lineage>
</organism>
<sequence length="1571" mass="174334">MSESTLDYSNSEFFRNRLVTRNLQPYNVEGAFQSSNSEPYYETNISDNSVIDSPNVNNEIFTEAQQNIIPNQYGPTGGFQDASGFISKTTGQVNENSSNQLEYWPLQNDTNMDLINEQWINLAEVSNRFIPNGGYEGLFFADTKILSKNNGTSDYNPLNLPFVVGNYSLADIIFGSDNLVQQDSYLLQISVLELRKAFQYRIAQELRQTSVSNNLSINSNPLQSTLLATNQAQLSYLDYHITVPDGVGDSVVYLTQRITGTYLPYSPIEGDYFNFSPRQPKTGVGRFVQRLSNNDGSASVKFLANTGGGQKSILFANLEYNRYSPNYDRNITRAGQVLNNLFGNIGKNEQDNSGNLYVGGKDELKYVTSPAGETPYNGYGEPTGAVVLGPDAVGKLYEGDQNLKFGLNDNNTVVGGFVWTKTGSEEIGIKFGPEGEQFGTDNSNNTAINLTNRYSSSLEYDFKRGSILDNTQRLIDSAPSSGLARRLHAGNAINQTSKVFNDGYKELTKGSKVIRYQNVEGKLIGKEYGRLFTKDKPYQQYQDLQSTVANTSGGETNGNIRRFNNSVLDSTYNLNIAPWKGEGSTNIVNGQVKKYMFSIENLAWKGSSMFNDLPGCEKGPNGGRIMWFPPYDLTFSETVSPGFDTTSFLGRPEPIYTYKDTSRSGSISFSIIVDHPSVLNLIAKKELQNDLTDKKDSVIESFFAGAAKFDLYELARKFATLDIQTLKELQESVLSSNQTSAEQSASVSQDLKVVNSIANNLPNFSEYNGFGGYFPQWDSTIKTTDYETVYNGYISQQSVYESNPDKDRVSNQFPVITYNYNKLVELRGKILEAVTSQNCEIVIEMNGLRFQPSDSTNSINRNKDYIESIKLFFSNFTDSNNKKLSSFIQDGTVKFIDSNLLLTTAEVKGNGVSTPVNCSIILTGWTQNYSLEAMCSRYVSIKNITVNSKNPSNVNAGSSTNSQNIANQNANNGLPIPSSTALDKKNLSKRLLRTKLLNECDYFEVLKQTDPFAYTSISDKVKYFQPAFHAITPEGLNSRLTFLQQCTRPGNTIPVINEQGQQDTSTSTFNTNFGTPPVLVLRIGDFYNTKAIPDTLQISYENLDINPEGIGLQPMIAKVTLGVKLIGGSGLKGPIDRLQNALSFNFYANTEMYDERADATEDTSALDDALFNSIVLAEPLATINDLQNIPETNKTIGDILTTVASGLTQTGTIQYKSFFDNYITQTQGYFSTTLDFIGSSISNYNFGIYSQMTFDRNFRNGTVKLSGLTQQTNIYGKPSRISENLTEVANQLKSDIDDETETIIKALNNENGITNLAVNRVKDNYKNLINSKINNAFNNVNSDSQDFANKQSQYIQNIEKLNSIVGGQLDGKILANGVPKGYLISIDSTFSNDYSLVCSGITNFYNLLSTKQFLPSTGAPYCDFVSLFVDGSNPLNPNSDNLLFTLFYDDLKDNTKRQQFISGLTTNLIPGTSGSVISIVTQETNNLSSTFDNWNTQILKNFNEFKTSPEVNQYLNYNPQINGASIKGKDRIYNYNTSGVTDTQLNSLRSLFSPVNSNNFNLIFNGKKQFN</sequence>
<evidence type="ECO:0000256" key="2">
    <source>
        <dbReference type="SAM" id="MobiDB-lite"/>
    </source>
</evidence>
<evidence type="ECO:0000313" key="3">
    <source>
        <dbReference type="EMBL" id="CAB4129595.1"/>
    </source>
</evidence>
<accession>A0A6J5L6C4</accession>
<keyword evidence="1" id="KW-0175">Coiled coil</keyword>